<dbReference type="Pfam" id="PF14464">
    <property type="entry name" value="Prok-JAB"/>
    <property type="match status" value="1"/>
</dbReference>
<dbReference type="EMBL" id="JAHFVK010000001">
    <property type="protein sequence ID" value="MBT2132889.1"/>
    <property type="molecule type" value="Genomic_DNA"/>
</dbReference>
<evidence type="ECO:0000313" key="8">
    <source>
        <dbReference type="Proteomes" id="UP000811255"/>
    </source>
</evidence>
<sequence length="142" mass="15342">MADWSARDTASTGLRISKSALEAMKAQASRATPEECCGLLFGDGSEVETAVPTANVATDRLRFFEIDPQALVDAYRAERSGGPRLCGYFHSHPNGTAVPSPTDRALASADGKVWAIVAGEEVTFWRDLPSGFMRLSYTVNDR</sequence>
<dbReference type="CDD" id="cd08070">
    <property type="entry name" value="MPN_like"/>
    <property type="match status" value="1"/>
</dbReference>
<dbReference type="SMART" id="SM00232">
    <property type="entry name" value="JAB_MPN"/>
    <property type="match status" value="1"/>
</dbReference>
<dbReference type="InterPro" id="IPR028090">
    <property type="entry name" value="JAB_dom_prok"/>
</dbReference>
<protein>
    <submittedName>
        <fullName evidence="7">M67 family metallopeptidase</fullName>
    </submittedName>
</protein>
<evidence type="ECO:0000256" key="3">
    <source>
        <dbReference type="ARBA" id="ARBA00022801"/>
    </source>
</evidence>
<evidence type="ECO:0000259" key="6">
    <source>
        <dbReference type="PROSITE" id="PS50249"/>
    </source>
</evidence>
<evidence type="ECO:0000256" key="2">
    <source>
        <dbReference type="ARBA" id="ARBA00022723"/>
    </source>
</evidence>
<dbReference type="InterPro" id="IPR051929">
    <property type="entry name" value="VirAsm_ModProt"/>
</dbReference>
<organism evidence="7 8">
    <name type="scientific">Croceibacterium selenioxidans</name>
    <dbReference type="NCBI Taxonomy" id="2838833"/>
    <lineage>
        <taxon>Bacteria</taxon>
        <taxon>Pseudomonadati</taxon>
        <taxon>Pseudomonadota</taxon>
        <taxon>Alphaproteobacteria</taxon>
        <taxon>Sphingomonadales</taxon>
        <taxon>Erythrobacteraceae</taxon>
        <taxon>Croceibacterium</taxon>
    </lineage>
</organism>
<proteinExistence type="predicted"/>
<evidence type="ECO:0000256" key="4">
    <source>
        <dbReference type="ARBA" id="ARBA00022833"/>
    </source>
</evidence>
<keyword evidence="5" id="KW-0482">Metalloprotease</keyword>
<dbReference type="RefSeq" id="WP_214534074.1">
    <property type="nucleotide sequence ID" value="NZ_JAHFVK010000001.1"/>
</dbReference>
<feature type="domain" description="MPN" evidence="6">
    <location>
        <begin position="14"/>
        <end position="142"/>
    </location>
</feature>
<dbReference type="InterPro" id="IPR000555">
    <property type="entry name" value="JAMM/MPN+_dom"/>
</dbReference>
<reference evidence="7 8" key="1">
    <citation type="submission" date="2021-05" db="EMBL/GenBank/DDBJ databases">
        <title>Croceibacterium sp. LX-88 genome sequence.</title>
        <authorList>
            <person name="Luo X."/>
        </authorList>
    </citation>
    <scope>NUCLEOTIDE SEQUENCE [LARGE SCALE GENOMIC DNA]</scope>
    <source>
        <strain evidence="7 8">LX-88</strain>
    </source>
</reference>
<gene>
    <name evidence="7" type="ORF">KK137_00955</name>
</gene>
<keyword evidence="1" id="KW-0645">Protease</keyword>
<name>A0ABS5VZR8_9SPHN</name>
<dbReference type="Proteomes" id="UP000811255">
    <property type="component" value="Unassembled WGS sequence"/>
</dbReference>
<dbReference type="Gene3D" id="3.40.140.10">
    <property type="entry name" value="Cytidine Deaminase, domain 2"/>
    <property type="match status" value="1"/>
</dbReference>
<evidence type="ECO:0000256" key="1">
    <source>
        <dbReference type="ARBA" id="ARBA00022670"/>
    </source>
</evidence>
<evidence type="ECO:0000256" key="5">
    <source>
        <dbReference type="ARBA" id="ARBA00023049"/>
    </source>
</evidence>
<keyword evidence="2" id="KW-0479">Metal-binding</keyword>
<dbReference type="PROSITE" id="PS50249">
    <property type="entry name" value="MPN"/>
    <property type="match status" value="1"/>
</dbReference>
<dbReference type="InterPro" id="IPR037518">
    <property type="entry name" value="MPN"/>
</dbReference>
<accession>A0ABS5VZR8</accession>
<dbReference type="PANTHER" id="PTHR34858:SF1">
    <property type="entry name" value="CYSO-CYSTEINE PEPTIDASE"/>
    <property type="match status" value="1"/>
</dbReference>
<keyword evidence="8" id="KW-1185">Reference proteome</keyword>
<keyword evidence="3" id="KW-0378">Hydrolase</keyword>
<dbReference type="SUPFAM" id="SSF102712">
    <property type="entry name" value="JAB1/MPN domain"/>
    <property type="match status" value="1"/>
</dbReference>
<dbReference type="PANTHER" id="PTHR34858">
    <property type="entry name" value="CYSO-CYSTEINE PEPTIDASE"/>
    <property type="match status" value="1"/>
</dbReference>
<comment type="caution">
    <text evidence="7">The sequence shown here is derived from an EMBL/GenBank/DDBJ whole genome shotgun (WGS) entry which is preliminary data.</text>
</comment>
<evidence type="ECO:0000313" key="7">
    <source>
        <dbReference type="EMBL" id="MBT2132889.1"/>
    </source>
</evidence>
<keyword evidence="4" id="KW-0862">Zinc</keyword>